<proteinExistence type="predicted"/>
<name>A0A1A9X5F6_9MUSC</name>
<dbReference type="InterPro" id="IPR004119">
    <property type="entry name" value="EcKL"/>
</dbReference>
<dbReference type="Pfam" id="PF07914">
    <property type="entry name" value="DUF1679"/>
    <property type="match status" value="1"/>
</dbReference>
<keyword evidence="3" id="KW-1185">Reference proteome</keyword>
<dbReference type="AlphaFoldDB" id="A0A1A9X5F6"/>
<dbReference type="InterPro" id="IPR012877">
    <property type="entry name" value="Dhs-27"/>
</dbReference>
<dbReference type="Pfam" id="PF02958">
    <property type="entry name" value="EcKL"/>
    <property type="match status" value="1"/>
</dbReference>
<dbReference type="InterPro" id="IPR011009">
    <property type="entry name" value="Kinase-like_dom_sf"/>
</dbReference>
<dbReference type="InterPro" id="IPR015897">
    <property type="entry name" value="CHK_kinase-like"/>
</dbReference>
<dbReference type="EnsemblMetazoa" id="GBRI044873-RA">
    <property type="protein sequence ID" value="GBRI044873-PA"/>
    <property type="gene ID" value="GBRI044873"/>
</dbReference>
<sequence>MNSERCVPSSETNIFKMSLADISNKFTEITLTEIIKKAGGTKYTSYKFGEPFKKGDSYLSKVFRISVYGLNENNGKIVEVQLIVKAMPENMTRRKIFRSADFFRNEIKFYTCIIPAWEQFQKRRSPQRPFNQYPNCYASYCDGENDFIALEDVNILGYSSPKRQEYNSMEECMLIMRTLGRFHGVSLAFKALEPEKFEECCMCLEVSPTERETYFAQKYRSWYKDFSKLACVVAQDAIKQTYPAKLSVVSHGDCWTPNFLTRWSPEGKPEATVMIDFQLARFASLALDISFFIYSCTSQILRESHYETLLRTYYESASEMINDLGADPDKVLAWSELLKEMQSMGRFGCGMGIESLPMSMLEDDEVKDLDEITGDATLSDVWDIKPFTCARKRQRLADIFKHAIDLVSQSSVKLEEFTAVLTKISLLPSTVQFRKHSLMILLTRIRFVSRKNCLAHELLAIILKRTFHGSKWMRSWPRMQSAVGIGQIAPYLPHDSRQSFWLSKRFTSPILAALSIIQKSFAVQTH</sequence>
<dbReference type="PANTHER" id="PTHR11012">
    <property type="entry name" value="PROTEIN KINASE-LIKE DOMAIN-CONTAINING"/>
    <property type="match status" value="1"/>
</dbReference>
<dbReference type="Proteomes" id="UP000091820">
    <property type="component" value="Unassembled WGS sequence"/>
</dbReference>
<feature type="domain" description="CHK kinase-like" evidence="1">
    <location>
        <begin position="148"/>
        <end position="323"/>
    </location>
</feature>
<dbReference type="SMART" id="SM00587">
    <property type="entry name" value="CHK"/>
    <property type="match status" value="1"/>
</dbReference>
<dbReference type="PANTHER" id="PTHR11012:SF57">
    <property type="entry name" value="LD10016P"/>
    <property type="match status" value="1"/>
</dbReference>
<accession>A0A1A9X5F6</accession>
<organism evidence="2 3">
    <name type="scientific">Glossina brevipalpis</name>
    <dbReference type="NCBI Taxonomy" id="37001"/>
    <lineage>
        <taxon>Eukaryota</taxon>
        <taxon>Metazoa</taxon>
        <taxon>Ecdysozoa</taxon>
        <taxon>Arthropoda</taxon>
        <taxon>Hexapoda</taxon>
        <taxon>Insecta</taxon>
        <taxon>Pterygota</taxon>
        <taxon>Neoptera</taxon>
        <taxon>Endopterygota</taxon>
        <taxon>Diptera</taxon>
        <taxon>Brachycera</taxon>
        <taxon>Muscomorpha</taxon>
        <taxon>Hippoboscoidea</taxon>
        <taxon>Glossinidae</taxon>
        <taxon>Glossina</taxon>
    </lineage>
</organism>
<evidence type="ECO:0000313" key="3">
    <source>
        <dbReference type="Proteomes" id="UP000091820"/>
    </source>
</evidence>
<evidence type="ECO:0000259" key="1">
    <source>
        <dbReference type="SMART" id="SM00587"/>
    </source>
</evidence>
<evidence type="ECO:0000313" key="2">
    <source>
        <dbReference type="EnsemblMetazoa" id="GBRI044873-PA"/>
    </source>
</evidence>
<protein>
    <submittedName>
        <fullName evidence="2">CHK domain-containing protein</fullName>
    </submittedName>
</protein>
<reference evidence="2" key="2">
    <citation type="submission" date="2020-05" db="UniProtKB">
        <authorList>
            <consortium name="EnsemblMetazoa"/>
        </authorList>
    </citation>
    <scope>IDENTIFICATION</scope>
    <source>
        <strain evidence="2">IAEA</strain>
    </source>
</reference>
<dbReference type="Gene3D" id="3.90.1200.10">
    <property type="match status" value="1"/>
</dbReference>
<reference evidence="3" key="1">
    <citation type="submission" date="2014-03" db="EMBL/GenBank/DDBJ databases">
        <authorList>
            <person name="Aksoy S."/>
            <person name="Warren W."/>
            <person name="Wilson R.K."/>
        </authorList>
    </citation>
    <scope>NUCLEOTIDE SEQUENCE [LARGE SCALE GENOMIC DNA]</scope>
    <source>
        <strain evidence="3">IAEA</strain>
    </source>
</reference>
<dbReference type="VEuPathDB" id="VectorBase:GBRI044873"/>
<dbReference type="STRING" id="37001.A0A1A9X5F6"/>
<dbReference type="SUPFAM" id="SSF56112">
    <property type="entry name" value="Protein kinase-like (PK-like)"/>
    <property type="match status" value="1"/>
</dbReference>